<evidence type="ECO:0000259" key="4">
    <source>
        <dbReference type="PROSITE" id="PS50102"/>
    </source>
</evidence>
<dbReference type="EMBL" id="JASSZA010000004">
    <property type="protein sequence ID" value="KAK2113128.1"/>
    <property type="molecule type" value="Genomic_DNA"/>
</dbReference>
<evidence type="ECO:0000313" key="5">
    <source>
        <dbReference type="EMBL" id="KAK2113128.1"/>
    </source>
</evidence>
<evidence type="ECO:0000256" key="2">
    <source>
        <dbReference type="PROSITE-ProRule" id="PRU00176"/>
    </source>
</evidence>
<dbReference type="Pfam" id="PF00076">
    <property type="entry name" value="RRM_1"/>
    <property type="match status" value="1"/>
</dbReference>
<dbReference type="PANTHER" id="PTHR48026:SF2">
    <property type="entry name" value="HETEROGENEOUS NUCLEAR RIBONUCLEOPROTEIN A1-RELATED"/>
    <property type="match status" value="1"/>
</dbReference>
<gene>
    <name evidence="5" type="primary">HNRNPA1_26</name>
    <name evidence="5" type="ORF">P7K49_007394</name>
</gene>
<feature type="domain" description="RRM" evidence="4">
    <location>
        <begin position="63"/>
        <end position="116"/>
    </location>
</feature>
<dbReference type="InterPro" id="IPR035979">
    <property type="entry name" value="RBD_domain_sf"/>
</dbReference>
<feature type="transmembrane region" description="Helical" evidence="3">
    <location>
        <begin position="142"/>
        <end position="164"/>
    </location>
</feature>
<sequence length="194" mass="21642">MLPDRVVMRSKHQALQGLWVCRYVEEVDAAKDSRPHKVNGRVMETKSCLKRRFSKIGTHLTMKKIFVGGIKEDTEEQHLGDYFEQYGKTEVIEILTNRGSGKKRGFAFVAFNDHDSMVLETLMVVVKVISVGMTTLVMKEMLVVMVALVGAVVVDMVAVGMAIMDLVMMEAILEVVEATVILAITIISLQILDP</sequence>
<protein>
    <submittedName>
        <fullName evidence="5">Heteroproteinous nuclear ribonucleoprotein A1</fullName>
    </submittedName>
</protein>
<dbReference type="PANTHER" id="PTHR48026">
    <property type="entry name" value="HOMOLOGOUS TO DROSOPHILA SQD (SQUID) PROTEIN"/>
    <property type="match status" value="1"/>
</dbReference>
<evidence type="ECO:0000313" key="6">
    <source>
        <dbReference type="Proteomes" id="UP001266305"/>
    </source>
</evidence>
<dbReference type="InterPro" id="IPR000504">
    <property type="entry name" value="RRM_dom"/>
</dbReference>
<keyword evidence="3" id="KW-1133">Transmembrane helix</keyword>
<dbReference type="Proteomes" id="UP001266305">
    <property type="component" value="Unassembled WGS sequence"/>
</dbReference>
<proteinExistence type="predicted"/>
<name>A0ABQ9VUR3_SAGOE</name>
<keyword evidence="3" id="KW-0472">Membrane</keyword>
<keyword evidence="6" id="KW-1185">Reference proteome</keyword>
<reference evidence="5 6" key="1">
    <citation type="submission" date="2023-05" db="EMBL/GenBank/DDBJ databases">
        <title>B98-5 Cell Line De Novo Hybrid Assembly: An Optical Mapping Approach.</title>
        <authorList>
            <person name="Kananen K."/>
            <person name="Auerbach J.A."/>
            <person name="Kautto E."/>
            <person name="Blachly J.S."/>
        </authorList>
    </citation>
    <scope>NUCLEOTIDE SEQUENCE [LARGE SCALE GENOMIC DNA]</scope>
    <source>
        <strain evidence="5">B95-8</strain>
        <tissue evidence="5">Cell line</tissue>
    </source>
</reference>
<dbReference type="SUPFAM" id="SSF54928">
    <property type="entry name" value="RNA-binding domain, RBD"/>
    <property type="match status" value="1"/>
</dbReference>
<keyword evidence="3" id="KW-0812">Transmembrane</keyword>
<comment type="caution">
    <text evidence="5">The sequence shown here is derived from an EMBL/GenBank/DDBJ whole genome shotgun (WGS) entry which is preliminary data.</text>
</comment>
<dbReference type="InterPro" id="IPR012677">
    <property type="entry name" value="Nucleotide-bd_a/b_plait_sf"/>
</dbReference>
<feature type="transmembrane region" description="Helical" evidence="3">
    <location>
        <begin position="171"/>
        <end position="192"/>
    </location>
</feature>
<organism evidence="5 6">
    <name type="scientific">Saguinus oedipus</name>
    <name type="common">Cotton-top tamarin</name>
    <name type="synonym">Oedipomidas oedipus</name>
    <dbReference type="NCBI Taxonomy" id="9490"/>
    <lineage>
        <taxon>Eukaryota</taxon>
        <taxon>Metazoa</taxon>
        <taxon>Chordata</taxon>
        <taxon>Craniata</taxon>
        <taxon>Vertebrata</taxon>
        <taxon>Euteleostomi</taxon>
        <taxon>Mammalia</taxon>
        <taxon>Eutheria</taxon>
        <taxon>Euarchontoglires</taxon>
        <taxon>Primates</taxon>
        <taxon>Haplorrhini</taxon>
        <taxon>Platyrrhini</taxon>
        <taxon>Cebidae</taxon>
        <taxon>Callitrichinae</taxon>
        <taxon>Saguinus</taxon>
    </lineage>
</organism>
<dbReference type="GO" id="GO:1990904">
    <property type="term" value="C:ribonucleoprotein complex"/>
    <property type="evidence" value="ECO:0007669"/>
    <property type="project" value="UniProtKB-KW"/>
</dbReference>
<keyword evidence="1 2" id="KW-0694">RNA-binding</keyword>
<evidence type="ECO:0000256" key="1">
    <source>
        <dbReference type="ARBA" id="ARBA00022884"/>
    </source>
</evidence>
<dbReference type="PROSITE" id="PS50102">
    <property type="entry name" value="RRM"/>
    <property type="match status" value="1"/>
</dbReference>
<accession>A0ABQ9VUR3</accession>
<keyword evidence="5" id="KW-0687">Ribonucleoprotein</keyword>
<dbReference type="Gene3D" id="3.30.70.330">
    <property type="match status" value="1"/>
</dbReference>
<dbReference type="SMART" id="SM00360">
    <property type="entry name" value="RRM"/>
    <property type="match status" value="1"/>
</dbReference>
<evidence type="ECO:0000256" key="3">
    <source>
        <dbReference type="SAM" id="Phobius"/>
    </source>
</evidence>